<evidence type="ECO:0000313" key="2">
    <source>
        <dbReference type="EMBL" id="MFC5456346.1"/>
    </source>
</evidence>
<keyword evidence="3" id="KW-1185">Reference proteome</keyword>
<organism evidence="2 3">
    <name type="scientific">Prosthecobacter fluviatilis</name>
    <dbReference type="NCBI Taxonomy" id="445931"/>
    <lineage>
        <taxon>Bacteria</taxon>
        <taxon>Pseudomonadati</taxon>
        <taxon>Verrucomicrobiota</taxon>
        <taxon>Verrucomicrobiia</taxon>
        <taxon>Verrucomicrobiales</taxon>
        <taxon>Verrucomicrobiaceae</taxon>
        <taxon>Prosthecobacter</taxon>
    </lineage>
</organism>
<evidence type="ECO:0000313" key="3">
    <source>
        <dbReference type="Proteomes" id="UP001596052"/>
    </source>
</evidence>
<accession>A0ABW0KV08</accession>
<feature type="signal peptide" evidence="1">
    <location>
        <begin position="1"/>
        <end position="19"/>
    </location>
</feature>
<keyword evidence="1" id="KW-0732">Signal</keyword>
<evidence type="ECO:0008006" key="4">
    <source>
        <dbReference type="Google" id="ProtNLM"/>
    </source>
</evidence>
<reference evidence="3" key="1">
    <citation type="journal article" date="2019" name="Int. J. Syst. Evol. Microbiol.">
        <title>The Global Catalogue of Microorganisms (GCM) 10K type strain sequencing project: providing services to taxonomists for standard genome sequencing and annotation.</title>
        <authorList>
            <consortium name="The Broad Institute Genomics Platform"/>
            <consortium name="The Broad Institute Genome Sequencing Center for Infectious Disease"/>
            <person name="Wu L."/>
            <person name="Ma J."/>
        </authorList>
    </citation>
    <scope>NUCLEOTIDE SEQUENCE [LARGE SCALE GENOMIC DNA]</scope>
    <source>
        <strain evidence="3">CGMCC 4.1469</strain>
    </source>
</reference>
<sequence length="177" mass="19864">MKFLPLFLFLAFGCLIASAADPKPDSEFTTTDPKKVKILEDSSREKEPEIDHFKHLCPGLGGYQVIHEGGDLRSWINLIYDGRKTDLMNATLTACPGQFPAKANNVVQWRGFRKGDTFAPYAIIYRMMSSADDEKQTRLETFVIIRLDKDKSAVVAHLSAREGNEKAELLADKLCKP</sequence>
<gene>
    <name evidence="2" type="ORF">ACFQDI_15900</name>
</gene>
<proteinExistence type="predicted"/>
<name>A0ABW0KV08_9BACT</name>
<dbReference type="RefSeq" id="WP_377168493.1">
    <property type="nucleotide sequence ID" value="NZ_JBHSMQ010000005.1"/>
</dbReference>
<comment type="caution">
    <text evidence="2">The sequence shown here is derived from an EMBL/GenBank/DDBJ whole genome shotgun (WGS) entry which is preliminary data.</text>
</comment>
<protein>
    <recommendedName>
        <fullName evidence="4">DUF3558 domain-containing protein</fullName>
    </recommendedName>
</protein>
<evidence type="ECO:0000256" key="1">
    <source>
        <dbReference type="SAM" id="SignalP"/>
    </source>
</evidence>
<dbReference type="EMBL" id="JBHSMQ010000005">
    <property type="protein sequence ID" value="MFC5456346.1"/>
    <property type="molecule type" value="Genomic_DNA"/>
</dbReference>
<dbReference type="Proteomes" id="UP001596052">
    <property type="component" value="Unassembled WGS sequence"/>
</dbReference>
<feature type="chain" id="PRO_5046006782" description="DUF3558 domain-containing protein" evidence="1">
    <location>
        <begin position="20"/>
        <end position="177"/>
    </location>
</feature>